<dbReference type="GO" id="GO:0042597">
    <property type="term" value="C:periplasmic space"/>
    <property type="evidence" value="ECO:0007669"/>
    <property type="project" value="UniProtKB-SubCell"/>
</dbReference>
<evidence type="ECO:0000256" key="6">
    <source>
        <dbReference type="ARBA" id="ARBA00022729"/>
    </source>
</evidence>
<dbReference type="AlphaFoldDB" id="A0A8H9M205"/>
<proteinExistence type="predicted"/>
<protein>
    <recommendedName>
        <fullName evidence="10">AlgX/AlgJ SGNH hydrolase-like domain-containing protein</fullName>
    </recommendedName>
</protein>
<dbReference type="InterPro" id="IPR031811">
    <property type="entry name" value="ALGX/ALGJ_SGNH-like"/>
</dbReference>
<feature type="domain" description="AlgX/AlgJ SGNH hydrolase-like" evidence="10">
    <location>
        <begin position="451"/>
        <end position="612"/>
    </location>
</feature>
<dbReference type="EMBL" id="BMXN01000027">
    <property type="protein sequence ID" value="GGW38308.1"/>
    <property type="molecule type" value="Genomic_DNA"/>
</dbReference>
<comment type="caution">
    <text evidence="11">The sequence shown here is derived from an EMBL/GenBank/DDBJ whole genome shotgun (WGS) entry which is preliminary data.</text>
</comment>
<keyword evidence="5" id="KW-0812">Transmembrane</keyword>
<gene>
    <name evidence="11" type="ORF">GCM10007157_31800</name>
</gene>
<evidence type="ECO:0000313" key="11">
    <source>
        <dbReference type="EMBL" id="GGW38308.1"/>
    </source>
</evidence>
<evidence type="ECO:0000256" key="4">
    <source>
        <dbReference type="ARBA" id="ARBA00022679"/>
    </source>
</evidence>
<dbReference type="Pfam" id="PF13704">
    <property type="entry name" value="Glyco_tranf_2_4"/>
    <property type="match status" value="1"/>
</dbReference>
<evidence type="ECO:0000256" key="3">
    <source>
        <dbReference type="ARBA" id="ARBA00005182"/>
    </source>
</evidence>
<dbReference type="GO" id="GO:0016020">
    <property type="term" value="C:membrane"/>
    <property type="evidence" value="ECO:0007669"/>
    <property type="project" value="UniProtKB-SubCell"/>
</dbReference>
<dbReference type="GO" id="GO:0016757">
    <property type="term" value="F:glycosyltransferase activity"/>
    <property type="evidence" value="ECO:0007669"/>
    <property type="project" value="TreeGrafter"/>
</dbReference>
<evidence type="ECO:0000256" key="8">
    <source>
        <dbReference type="ARBA" id="ARBA00022841"/>
    </source>
</evidence>
<evidence type="ECO:0000313" key="12">
    <source>
        <dbReference type="Proteomes" id="UP000623776"/>
    </source>
</evidence>
<comment type="pathway">
    <text evidence="3">Glycan biosynthesis; alginate biosynthesis.</text>
</comment>
<keyword evidence="9" id="KW-0472">Membrane</keyword>
<evidence type="ECO:0000256" key="2">
    <source>
        <dbReference type="ARBA" id="ARBA00004418"/>
    </source>
</evidence>
<keyword evidence="8" id="KW-0016">Alginate biosynthesis</keyword>
<dbReference type="PANTHER" id="PTHR21461:SF69">
    <property type="entry name" value="GLYCOSYLTRANSFERASE FAMILY 92 PROTEIN"/>
    <property type="match status" value="1"/>
</dbReference>
<keyword evidence="12" id="KW-1185">Reference proteome</keyword>
<dbReference type="Proteomes" id="UP000623776">
    <property type="component" value="Unassembled WGS sequence"/>
</dbReference>
<dbReference type="Pfam" id="PF16822">
    <property type="entry name" value="ALGX"/>
    <property type="match status" value="1"/>
</dbReference>
<sequence length="765" mass="85982">MKLAIAAIVKNERESLPEWMAFHLSVGVSHFLIADNESDDGTYEWLAPMQKAGLVTLLSVPTEGQPPQLQAYRQLLHHCPQLIDLLAFIDVDEFLLPTTETLEDDEYPLLSWLKTRFSDPEVSALGLNWACFGSAGARFREDGLVIERFTRRARQDFGPNHHIKSVVRPRDVECFINPHIARLRHGHYLNSHGAPLIARQGPNGSVSQGLSDTVCWDGARINHYLVKSVEEFVLGKAQRGSAATPHYQKQRDYFMRHDRNDVECHVAAQFAPKVKQKMKWLQQLADKQHDVTENADERSAGQDLKRWLTRRVKEWTHATPEHERTPIERWSLDYPSPQRGSRFLPSGRVVQGWLLLPEHLQDMRAQVRIVARWLPVYELCYPLDIERPDVIENVLSVAAEGHAQQRCGFRFTVPPLLREFSLWLALGDERWLLQDVHVDTQDVAPSQPLKVLEGKKGWLFLDNDTNGSVDQFTGRMQLTQAGVEGWQAYLRQLSEVAGQVPCALLVAPSKESVMGEQYHPQQGGETGPMQQVLALPEAAELVYPVAALKSLGDGAFIPTDTHWTHQGAMTATLAFAERLGLDASSCASVFAKDRYKKRTMGGDLGNKLAPKQTSVVEVLTSFTHTRYKTYDNGLPNFGRLMVMEYPKALMPGTCLLFGSSSSYSMFNYLCRLFQRVVFVHSAGNVDPALVQAVSPAYLAAQTNARFVIQVPTVAYSLQEMVQSKSSQLDEKALEGVLERRIIAEDEYLQTVGILPWAQAARALIS</sequence>
<dbReference type="PANTHER" id="PTHR21461">
    <property type="entry name" value="GLYCOSYLTRANSFERASE FAMILY 92 PROTEIN"/>
    <property type="match status" value="1"/>
</dbReference>
<reference evidence="12" key="1">
    <citation type="journal article" date="2019" name="Int. J. Syst. Evol. Microbiol.">
        <title>The Global Catalogue of Microorganisms (GCM) 10K type strain sequencing project: providing services to taxonomists for standard genome sequencing and annotation.</title>
        <authorList>
            <consortium name="The Broad Institute Genomics Platform"/>
            <consortium name="The Broad Institute Genome Sequencing Center for Infectious Disease"/>
            <person name="Wu L."/>
            <person name="Ma J."/>
        </authorList>
    </citation>
    <scope>NUCLEOTIDE SEQUENCE [LARGE SCALE GENOMIC DNA]</scope>
    <source>
        <strain evidence="12">KCTC 22154</strain>
    </source>
</reference>
<keyword evidence="4" id="KW-0808">Transferase</keyword>
<organism evidence="11 12">
    <name type="scientific">Vreelandella hamiltonii</name>
    <dbReference type="NCBI Taxonomy" id="502829"/>
    <lineage>
        <taxon>Bacteria</taxon>
        <taxon>Pseudomonadati</taxon>
        <taxon>Pseudomonadota</taxon>
        <taxon>Gammaproteobacteria</taxon>
        <taxon>Oceanospirillales</taxon>
        <taxon>Halomonadaceae</taxon>
        <taxon>Vreelandella</taxon>
    </lineage>
</organism>
<evidence type="ECO:0000259" key="10">
    <source>
        <dbReference type="Pfam" id="PF16822"/>
    </source>
</evidence>
<dbReference type="RefSeq" id="WP_189464116.1">
    <property type="nucleotide sequence ID" value="NZ_BMXN01000027.1"/>
</dbReference>
<dbReference type="GO" id="GO:0005737">
    <property type="term" value="C:cytoplasm"/>
    <property type="evidence" value="ECO:0007669"/>
    <property type="project" value="TreeGrafter"/>
</dbReference>
<comment type="subcellular location">
    <subcellularLocation>
        <location evidence="1">Membrane</location>
        <topology evidence="1">Single-pass membrane protein</topology>
    </subcellularLocation>
    <subcellularLocation>
        <location evidence="2">Periplasm</location>
    </subcellularLocation>
</comment>
<dbReference type="UniPathway" id="UPA00286"/>
<accession>A0A8H9M205</accession>
<keyword evidence="7" id="KW-0574">Periplasm</keyword>
<dbReference type="GO" id="GO:0042121">
    <property type="term" value="P:alginic acid biosynthetic process"/>
    <property type="evidence" value="ECO:0007669"/>
    <property type="project" value="UniProtKB-UniPathway"/>
</dbReference>
<keyword evidence="9" id="KW-1133">Transmembrane helix</keyword>
<evidence type="ECO:0000256" key="7">
    <source>
        <dbReference type="ARBA" id="ARBA00022764"/>
    </source>
</evidence>
<evidence type="ECO:0000256" key="1">
    <source>
        <dbReference type="ARBA" id="ARBA00004167"/>
    </source>
</evidence>
<evidence type="ECO:0000256" key="5">
    <source>
        <dbReference type="ARBA" id="ARBA00022692"/>
    </source>
</evidence>
<evidence type="ECO:0000256" key="9">
    <source>
        <dbReference type="ARBA" id="ARBA00022989"/>
    </source>
</evidence>
<keyword evidence="6" id="KW-0732">Signal</keyword>
<name>A0A8H9M205_9GAMM</name>